<comment type="caution">
    <text evidence="1">The sequence shown here is derived from an EMBL/GenBank/DDBJ whole genome shotgun (WGS) entry which is preliminary data.</text>
</comment>
<dbReference type="InterPro" id="IPR046485">
    <property type="entry name" value="DUF6578"/>
</dbReference>
<protein>
    <submittedName>
        <fullName evidence="1">Uncharacterized protein</fullName>
    </submittedName>
</protein>
<evidence type="ECO:0000313" key="2">
    <source>
        <dbReference type="Proteomes" id="UP000323717"/>
    </source>
</evidence>
<gene>
    <name evidence="1" type="ORF">F3D71_07435</name>
</gene>
<reference evidence="1 2" key="1">
    <citation type="journal article" date="2019" name="Nat. Med.">
        <title>A library of human gut bacterial isolates paired with longitudinal multiomics data enables mechanistic microbiome research.</title>
        <authorList>
            <person name="Poyet M."/>
            <person name="Groussin M."/>
            <person name="Gibbons S.M."/>
            <person name="Avila-Pacheco J."/>
            <person name="Jiang X."/>
            <person name="Kearney S.M."/>
            <person name="Perrotta A.R."/>
            <person name="Berdy B."/>
            <person name="Zhao S."/>
            <person name="Lieberman T.D."/>
            <person name="Swanson P.K."/>
            <person name="Smith M."/>
            <person name="Roesemann S."/>
            <person name="Alexander J.E."/>
            <person name="Rich S.A."/>
            <person name="Livny J."/>
            <person name="Vlamakis H."/>
            <person name="Clish C."/>
            <person name="Bullock K."/>
            <person name="Deik A."/>
            <person name="Scott J."/>
            <person name="Pierce K.A."/>
            <person name="Xavier R.J."/>
            <person name="Alm E.J."/>
        </authorList>
    </citation>
    <scope>NUCLEOTIDE SEQUENCE [LARGE SCALE GENOMIC DNA]</scope>
    <source>
        <strain evidence="1 2">BIOML-A163</strain>
    </source>
</reference>
<organism evidence="1 2">
    <name type="scientific">Bacteroides ovatus</name>
    <dbReference type="NCBI Taxonomy" id="28116"/>
    <lineage>
        <taxon>Bacteria</taxon>
        <taxon>Pseudomonadati</taxon>
        <taxon>Bacteroidota</taxon>
        <taxon>Bacteroidia</taxon>
        <taxon>Bacteroidales</taxon>
        <taxon>Bacteroidaceae</taxon>
        <taxon>Bacteroides</taxon>
    </lineage>
</organism>
<evidence type="ECO:0000313" key="1">
    <source>
        <dbReference type="EMBL" id="KAA3952980.1"/>
    </source>
</evidence>
<dbReference type="EMBL" id="VWLE01000071">
    <property type="protein sequence ID" value="KAA3952980.1"/>
    <property type="molecule type" value="Genomic_DNA"/>
</dbReference>
<dbReference type="RefSeq" id="WP_008776554.1">
    <property type="nucleotide sequence ID" value="NZ_JADNAE010000006.1"/>
</dbReference>
<sequence length="135" mass="15561">MENYYTVLYEGWQMQCCGQPFSINDMVRWDVFTFNKTLTDVNQTIEYIYDAHYETSDGLHILQGTVHQINAIYTKYKPSAANPQFLIPVSSLLRSVVDANGYEEEINGMTFDSYIVVLRNVSIKKVTNQTVRGLK</sequence>
<dbReference type="Proteomes" id="UP000323717">
    <property type="component" value="Unassembled WGS sequence"/>
</dbReference>
<accession>A0A5M5C534</accession>
<dbReference type="AlphaFoldDB" id="A0A5M5C534"/>
<proteinExistence type="predicted"/>
<name>A0A5M5C534_BACOV</name>
<dbReference type="Pfam" id="PF20218">
    <property type="entry name" value="DUF6578"/>
    <property type="match status" value="1"/>
</dbReference>